<evidence type="ECO:0000256" key="4">
    <source>
        <dbReference type="ARBA" id="ARBA00022538"/>
    </source>
</evidence>
<dbReference type="OrthoDB" id="9999863at2759"/>
<feature type="transmembrane region" description="Helical" evidence="10">
    <location>
        <begin position="442"/>
        <end position="470"/>
    </location>
</feature>
<dbReference type="InterPro" id="IPR051143">
    <property type="entry name" value="TrkH_K-transport"/>
</dbReference>
<evidence type="ECO:0000256" key="2">
    <source>
        <dbReference type="ARBA" id="ARBA00009137"/>
    </source>
</evidence>
<evidence type="ECO:0000256" key="9">
    <source>
        <dbReference type="ARBA" id="ARBA00023136"/>
    </source>
</evidence>
<evidence type="ECO:0000256" key="6">
    <source>
        <dbReference type="ARBA" id="ARBA00022958"/>
    </source>
</evidence>
<dbReference type="PANTHER" id="PTHR31064">
    <property type="entry name" value="POTASSIUM TRANSPORT PROTEIN DDB_G0292412-RELATED"/>
    <property type="match status" value="1"/>
</dbReference>
<feature type="transmembrane region" description="Helical" evidence="10">
    <location>
        <begin position="369"/>
        <end position="390"/>
    </location>
</feature>
<evidence type="ECO:0000256" key="3">
    <source>
        <dbReference type="ARBA" id="ARBA00022448"/>
    </source>
</evidence>
<feature type="transmembrane region" description="Helical" evidence="10">
    <location>
        <begin position="25"/>
        <end position="43"/>
    </location>
</feature>
<feature type="transmembrane region" description="Helical" evidence="10">
    <location>
        <begin position="79"/>
        <end position="103"/>
    </location>
</feature>
<dbReference type="PIRSF" id="PIRSF002450">
    <property type="entry name" value="K+_transpter_TRK"/>
    <property type="match status" value="1"/>
</dbReference>
<accession>A0A261XZH2</accession>
<dbReference type="GO" id="GO:0005886">
    <property type="term" value="C:plasma membrane"/>
    <property type="evidence" value="ECO:0007669"/>
    <property type="project" value="InterPro"/>
</dbReference>
<organism evidence="12 13">
    <name type="scientific">Bifiguratus adelaidae</name>
    <dbReference type="NCBI Taxonomy" id="1938954"/>
    <lineage>
        <taxon>Eukaryota</taxon>
        <taxon>Fungi</taxon>
        <taxon>Fungi incertae sedis</taxon>
        <taxon>Mucoromycota</taxon>
        <taxon>Mucoromycotina</taxon>
        <taxon>Endogonomycetes</taxon>
        <taxon>Endogonales</taxon>
        <taxon>Endogonales incertae sedis</taxon>
        <taxon>Bifiguratus</taxon>
    </lineage>
</organism>
<reference evidence="12 13" key="1">
    <citation type="journal article" date="2017" name="Mycologia">
        <title>Bifiguratus adelaidae, gen. et sp. nov., a new member of Mucoromycotina in endophytic and soil-dwelling habitats.</title>
        <authorList>
            <person name="Torres-Cruz T.J."/>
            <person name="Billingsley Tobias T.L."/>
            <person name="Almatruk M."/>
            <person name="Hesse C."/>
            <person name="Kuske C.R."/>
            <person name="Desiro A."/>
            <person name="Benucci G.M."/>
            <person name="Bonito G."/>
            <person name="Stajich J.E."/>
            <person name="Dunlap C."/>
            <person name="Arnold A.E."/>
            <person name="Porras-Alfaro A."/>
        </authorList>
    </citation>
    <scope>NUCLEOTIDE SEQUENCE [LARGE SCALE GENOMIC DNA]</scope>
    <source>
        <strain evidence="12 13">AZ0501</strain>
    </source>
</reference>
<dbReference type="EMBL" id="MVBO01000070">
    <property type="protein sequence ID" value="OZJ03743.1"/>
    <property type="molecule type" value="Genomic_DNA"/>
</dbReference>
<keyword evidence="4 10" id="KW-0633">Potassium transport</keyword>
<evidence type="ECO:0000256" key="1">
    <source>
        <dbReference type="ARBA" id="ARBA00004141"/>
    </source>
</evidence>
<dbReference type="InterPro" id="IPR004773">
    <property type="entry name" value="K/Na_transp_Trk1/HKT1"/>
</dbReference>
<gene>
    <name evidence="12" type="ORF">BZG36_03065</name>
</gene>
<dbReference type="NCBIfam" id="TIGR00934">
    <property type="entry name" value="2a38euk"/>
    <property type="match status" value="1"/>
</dbReference>
<dbReference type="GO" id="GO:1990573">
    <property type="term" value="P:potassium ion import across plasma membrane"/>
    <property type="evidence" value="ECO:0007669"/>
    <property type="project" value="TreeGrafter"/>
</dbReference>
<evidence type="ECO:0000256" key="7">
    <source>
        <dbReference type="ARBA" id="ARBA00022989"/>
    </source>
</evidence>
<proteinExistence type="inferred from homology"/>
<evidence type="ECO:0000256" key="10">
    <source>
        <dbReference type="PIRNR" id="PIRNR002450"/>
    </source>
</evidence>
<feature type="region of interest" description="Disordered" evidence="11">
    <location>
        <begin position="123"/>
        <end position="167"/>
    </location>
</feature>
<dbReference type="InterPro" id="IPR015958">
    <property type="entry name" value="Trk1_fungi"/>
</dbReference>
<protein>
    <recommendedName>
        <fullName evidence="10">Potassium transport protein</fullName>
    </recommendedName>
</protein>
<feature type="transmembrane region" description="Helical" evidence="10">
    <location>
        <begin position="564"/>
        <end position="584"/>
    </location>
</feature>
<keyword evidence="13" id="KW-1185">Reference proteome</keyword>
<keyword evidence="8 10" id="KW-0406">Ion transport</keyword>
<feature type="compositionally biased region" description="Basic and acidic residues" evidence="11">
    <location>
        <begin position="123"/>
        <end position="137"/>
    </location>
</feature>
<keyword evidence="6 10" id="KW-0630">Potassium</keyword>
<dbReference type="InterPro" id="IPR003445">
    <property type="entry name" value="Cat_transpt"/>
</dbReference>
<keyword evidence="5 10" id="KW-0812">Transmembrane</keyword>
<evidence type="ECO:0000256" key="8">
    <source>
        <dbReference type="ARBA" id="ARBA00023065"/>
    </source>
</evidence>
<comment type="caution">
    <text evidence="12">The sequence shown here is derived from an EMBL/GenBank/DDBJ whole genome shotgun (WGS) entry which is preliminary data.</text>
</comment>
<dbReference type="Proteomes" id="UP000242875">
    <property type="component" value="Unassembled WGS sequence"/>
</dbReference>
<keyword evidence="9 10" id="KW-0472">Membrane</keyword>
<dbReference type="GO" id="GO:0030007">
    <property type="term" value="P:intracellular potassium ion homeostasis"/>
    <property type="evidence" value="ECO:0007669"/>
    <property type="project" value="UniProtKB-UniRule"/>
</dbReference>
<keyword evidence="7 10" id="KW-1133">Transmembrane helix</keyword>
<dbReference type="PANTHER" id="PTHR31064:SF30">
    <property type="entry name" value="HIGH-AFFINITY POTASSIUM TRANSPORT PROTEIN-RELATED"/>
    <property type="match status" value="1"/>
</dbReference>
<feature type="transmembrane region" description="Helical" evidence="10">
    <location>
        <begin position="505"/>
        <end position="525"/>
    </location>
</feature>
<feature type="compositionally biased region" description="Basic and acidic residues" evidence="11">
    <location>
        <begin position="149"/>
        <end position="166"/>
    </location>
</feature>
<evidence type="ECO:0000313" key="13">
    <source>
        <dbReference type="Proteomes" id="UP000242875"/>
    </source>
</evidence>
<evidence type="ECO:0000256" key="11">
    <source>
        <dbReference type="SAM" id="MobiDB-lite"/>
    </source>
</evidence>
<dbReference type="AlphaFoldDB" id="A0A261XZH2"/>
<comment type="subcellular location">
    <subcellularLocation>
        <location evidence="1">Membrane</location>
        <topology evidence="1">Multi-pass membrane protein</topology>
    </subcellularLocation>
</comment>
<dbReference type="Pfam" id="PF02386">
    <property type="entry name" value="TrkH"/>
    <property type="match status" value="1"/>
</dbReference>
<dbReference type="GO" id="GO:0140107">
    <property type="term" value="F:high-affinity potassium ion transmembrane transporter activity"/>
    <property type="evidence" value="ECO:0007669"/>
    <property type="project" value="TreeGrafter"/>
</dbReference>
<feature type="region of interest" description="Disordered" evidence="11">
    <location>
        <begin position="197"/>
        <end position="266"/>
    </location>
</feature>
<name>A0A261XZH2_9FUNG</name>
<comment type="caution">
    <text evidence="10">Lacks conserved residue(s) required for the propagation of feature annotation.</text>
</comment>
<evidence type="ECO:0000256" key="5">
    <source>
        <dbReference type="ARBA" id="ARBA00022692"/>
    </source>
</evidence>
<keyword evidence="3 10" id="KW-0813">Transport</keyword>
<comment type="similarity">
    <text evidence="2 10">Belongs to the TrkH potassium transport family.</text>
</comment>
<evidence type="ECO:0000313" key="12">
    <source>
        <dbReference type="EMBL" id="OZJ03743.1"/>
    </source>
</evidence>
<sequence length="820" mass="93751">MTWISVVDRVERAVSRLKLQFKAVHYLYILTVIFVFTGLMYISTPSDFAIPYIDVLYLVTSASTVCGLTPLNFSTLTIFQQVLLMFCMFLGSPIFVSVGVVLVRRYWFEKRFQEVVRLSQLKQRQERNQRQRSEPAFRRLSRSMSRSRTLRDGSKGDDESKSRRENSTFGALRHSWIRRGSHEAQEPHIKFADRVAADHRDSTIGTDASDEPSVQVYRPPSSQDMDRSNDEQDESTVDVNNPEYPANDGNGSQSRHLHLSSEPEEDLNMDVRVQNENNAESNAEDDDQDPGLLRRPPQVIFFPENVEEERQAAREEFAREHDLENIPMERTNTVLSDLSWTSATSMHLSRQQRQEMGGIEYRALETLQMLLPIYFFGFQIFFAFMIRIWLAVTPSAQETLNSSQVTPINHWWFSFFTAVSSFNNAGMSPVDTSMVPFQKDIALLMMSAFLIIIGNTAFAILLRAIIWALYHLTPESREIHKQTLRFLLDHPRRCFTLLFPARQTFWLFLVLIALTLFEWFCIIVLDLNNATLTDLPWVYRVFASLFQSCSTRNAGFAAFNLSTLAPGVLVCYVVAMYISVYPVAISMRHTNIYEERTLGVYKEANLDDDGGLSAPSASLFSSNFNPIHRFSTRVTSSGDNQSNRSAGQRRWLAGPDFFVMTQIQRQLTSDIGWLILGFWLITITESSSIANDTTNFTVFSILYECVSAYANVGSSLGYSGVNYSLSGEFSTLGKLIIIALMYRGRHRGLPEAIDRAILLPSEKLHHKEMEDMELRRSNSIPRESSYARRSESLRYTPLTRVMATSAYSQREQDGDNERIP</sequence>